<evidence type="ECO:0000259" key="11">
    <source>
        <dbReference type="Pfam" id="PF00561"/>
    </source>
</evidence>
<organism evidence="12 13">
    <name type="scientific">Pelagibacterium lentulum</name>
    <dbReference type="NCBI Taxonomy" id="2029865"/>
    <lineage>
        <taxon>Bacteria</taxon>
        <taxon>Pseudomonadati</taxon>
        <taxon>Pseudomonadota</taxon>
        <taxon>Alphaproteobacteria</taxon>
        <taxon>Hyphomicrobiales</taxon>
        <taxon>Devosiaceae</taxon>
        <taxon>Pelagibacterium</taxon>
    </lineage>
</organism>
<dbReference type="InterPro" id="IPR000073">
    <property type="entry name" value="AB_hydrolase_1"/>
</dbReference>
<dbReference type="EMBL" id="BMKB01000005">
    <property type="protein sequence ID" value="GGA59166.1"/>
    <property type="molecule type" value="Genomic_DNA"/>
</dbReference>
<dbReference type="SUPFAM" id="SSF53474">
    <property type="entry name" value="alpha/beta-Hydrolases"/>
    <property type="match status" value="1"/>
</dbReference>
<keyword evidence="8" id="KW-0645">Protease</keyword>
<keyword evidence="13" id="KW-1185">Reference proteome</keyword>
<dbReference type="Pfam" id="PF00561">
    <property type="entry name" value="Abhydrolase_1"/>
    <property type="match status" value="1"/>
</dbReference>
<dbReference type="InterPro" id="IPR005944">
    <property type="entry name" value="Pro_iminopeptidase"/>
</dbReference>
<dbReference type="Proteomes" id="UP000596977">
    <property type="component" value="Unassembled WGS sequence"/>
</dbReference>
<dbReference type="GO" id="GO:0005737">
    <property type="term" value="C:cytoplasm"/>
    <property type="evidence" value="ECO:0007669"/>
    <property type="project" value="UniProtKB-SubCell"/>
</dbReference>
<evidence type="ECO:0000313" key="13">
    <source>
        <dbReference type="Proteomes" id="UP000596977"/>
    </source>
</evidence>
<proteinExistence type="inferred from homology"/>
<dbReference type="PRINTS" id="PR00793">
    <property type="entry name" value="PROAMNOPTASE"/>
</dbReference>
<feature type="domain" description="AB hydrolase-1" evidence="11">
    <location>
        <begin position="79"/>
        <end position="349"/>
    </location>
</feature>
<dbReference type="PANTHER" id="PTHR43722:SF1">
    <property type="entry name" value="PROLINE IMINOPEPTIDASE"/>
    <property type="match status" value="1"/>
</dbReference>
<evidence type="ECO:0000256" key="6">
    <source>
        <dbReference type="ARBA" id="ARBA00022438"/>
    </source>
</evidence>
<reference evidence="12 13" key="1">
    <citation type="journal article" date="2014" name="Int. J. Syst. Evol. Microbiol.">
        <title>Complete genome sequence of Corynebacterium casei LMG S-19264T (=DSM 44701T), isolated from a smear-ripened cheese.</title>
        <authorList>
            <consortium name="US DOE Joint Genome Institute (JGI-PGF)"/>
            <person name="Walter F."/>
            <person name="Albersmeier A."/>
            <person name="Kalinowski J."/>
            <person name="Ruckert C."/>
        </authorList>
    </citation>
    <scope>NUCLEOTIDE SEQUENCE [LARGE SCALE GENOMIC DNA]</scope>
    <source>
        <strain evidence="12 13">CGMCC 1.15896</strain>
    </source>
</reference>
<dbReference type="EC" id="3.4.11.5" evidence="4"/>
<evidence type="ECO:0000256" key="10">
    <source>
        <dbReference type="ARBA" id="ARBA00029605"/>
    </source>
</evidence>
<dbReference type="AlphaFoldDB" id="A0A916RKV9"/>
<protein>
    <recommendedName>
        <fullName evidence="5">Proline iminopeptidase</fullName>
        <ecNumber evidence="4">3.4.11.5</ecNumber>
    </recommendedName>
    <alternativeName>
        <fullName evidence="10">Prolyl aminopeptidase</fullName>
    </alternativeName>
</protein>
<dbReference type="Gene3D" id="3.40.50.1820">
    <property type="entry name" value="alpha/beta hydrolase"/>
    <property type="match status" value="1"/>
</dbReference>
<dbReference type="GO" id="GO:0004177">
    <property type="term" value="F:aminopeptidase activity"/>
    <property type="evidence" value="ECO:0007669"/>
    <property type="project" value="UniProtKB-KW"/>
</dbReference>
<gene>
    <name evidence="12" type="ORF">GCM10011499_31600</name>
</gene>
<evidence type="ECO:0000256" key="1">
    <source>
        <dbReference type="ARBA" id="ARBA00001585"/>
    </source>
</evidence>
<evidence type="ECO:0000256" key="3">
    <source>
        <dbReference type="ARBA" id="ARBA00010088"/>
    </source>
</evidence>
<evidence type="ECO:0000256" key="8">
    <source>
        <dbReference type="ARBA" id="ARBA00022670"/>
    </source>
</evidence>
<keyword evidence="6" id="KW-0031">Aminopeptidase</keyword>
<dbReference type="GO" id="GO:0006508">
    <property type="term" value="P:proteolysis"/>
    <property type="evidence" value="ECO:0007669"/>
    <property type="project" value="UniProtKB-KW"/>
</dbReference>
<evidence type="ECO:0000313" key="12">
    <source>
        <dbReference type="EMBL" id="GGA59166.1"/>
    </source>
</evidence>
<evidence type="ECO:0000256" key="9">
    <source>
        <dbReference type="ARBA" id="ARBA00022801"/>
    </source>
</evidence>
<keyword evidence="7" id="KW-0963">Cytoplasm</keyword>
<dbReference type="InterPro" id="IPR002410">
    <property type="entry name" value="Peptidase_S33"/>
</dbReference>
<comment type="caution">
    <text evidence="12">The sequence shown here is derived from an EMBL/GenBank/DDBJ whole genome shotgun (WGS) entry which is preliminary data.</text>
</comment>
<evidence type="ECO:0000256" key="4">
    <source>
        <dbReference type="ARBA" id="ARBA00012568"/>
    </source>
</evidence>
<dbReference type="PANTHER" id="PTHR43722">
    <property type="entry name" value="PROLINE IMINOPEPTIDASE"/>
    <property type="match status" value="1"/>
</dbReference>
<keyword evidence="9" id="KW-0378">Hydrolase</keyword>
<comment type="similarity">
    <text evidence="3">Belongs to the peptidase S33 family.</text>
</comment>
<dbReference type="InterPro" id="IPR029058">
    <property type="entry name" value="AB_hydrolase_fold"/>
</dbReference>
<evidence type="ECO:0000256" key="2">
    <source>
        <dbReference type="ARBA" id="ARBA00004496"/>
    </source>
</evidence>
<sequence length="366" mass="40197">MIIVASIALLVGTATLFVALSDSYAARVTKAMILRPIAQHYNAQTLRMTAPDGIVEEQFVEIGGIEHWMTIRGENRSNPVLVFLHGGPGSGHTMFNPLTQPWERYFTIVQYDQRGASKTFRRNGAQLQSGELSFAQLELDALEAVEYVRARLGADKVILVASSVGSIVGLSLARNHPELFHAYVGTDQNVGGDAFGESWRITLDWLTQYGPDKGVRALEEMGSNPAQWSLAQYAALNHWTIEANPKIPDMVMDVVFPALMTSPSHTMADIQDVQSAMEASMGQLYPELVAFDAYALGTEFDIPFFILQGDTDGITPTTSAKAYFEAVNAPHKEFVTIGQAGHLAAFTRPDQFLDELVSRVRPFAIK</sequence>
<accession>A0A916RKV9</accession>
<dbReference type="RefSeq" id="WP_206513469.1">
    <property type="nucleotide sequence ID" value="NZ_BMKB01000005.1"/>
</dbReference>
<comment type="subcellular location">
    <subcellularLocation>
        <location evidence="2">Cytoplasm</location>
    </subcellularLocation>
</comment>
<evidence type="ECO:0000256" key="5">
    <source>
        <dbReference type="ARBA" id="ARBA00021843"/>
    </source>
</evidence>
<evidence type="ECO:0000256" key="7">
    <source>
        <dbReference type="ARBA" id="ARBA00022490"/>
    </source>
</evidence>
<name>A0A916RKV9_9HYPH</name>
<comment type="catalytic activity">
    <reaction evidence="1">
        <text>Release of N-terminal proline from a peptide.</text>
        <dbReference type="EC" id="3.4.11.5"/>
    </reaction>
</comment>